<keyword evidence="1" id="KW-0812">Transmembrane</keyword>
<accession>A0A418PMD1</accession>
<feature type="transmembrane region" description="Helical" evidence="1">
    <location>
        <begin position="176"/>
        <end position="199"/>
    </location>
</feature>
<keyword evidence="1" id="KW-1133">Transmembrane helix</keyword>
<protein>
    <recommendedName>
        <fullName evidence="4">CPBP family intramembrane metalloprotease</fullName>
    </recommendedName>
</protein>
<evidence type="ECO:0000313" key="3">
    <source>
        <dbReference type="Proteomes" id="UP000283522"/>
    </source>
</evidence>
<gene>
    <name evidence="2" type="ORF">D0X99_18395</name>
</gene>
<feature type="transmembrane region" description="Helical" evidence="1">
    <location>
        <begin position="38"/>
        <end position="56"/>
    </location>
</feature>
<reference evidence="2 3" key="1">
    <citation type="submission" date="2018-09" db="EMBL/GenBank/DDBJ databases">
        <authorList>
            <person name="Wang X."/>
            <person name="Du Z."/>
        </authorList>
    </citation>
    <scope>NUCLEOTIDE SEQUENCE [LARGE SCALE GENOMIC DNA]</scope>
    <source>
        <strain evidence="2 3">N3</strain>
    </source>
</reference>
<sequence length="231" mass="26729">MTKDLRKSIFTYFIFLLICALGMVWAKNWVEPYPYLRVWEWSNVLILAIGIPFLFLQKQAGIPDFWEKQISNNSRIWIPGLVGVGFGILDVVIIKGILHPEPYTELPPFLQPFPYSIFLYFSGAFDVEIFYRLIPIALVLFIFSKIQNGRFQNQAFWVMAVLTAVREPLEQMPSGATWFVVYALVSGFAMNFIQAIYFRKVGFIGNLSLRLGHYLIWHILLGIFVEMVELG</sequence>
<dbReference type="EMBL" id="QXML01000012">
    <property type="protein sequence ID" value="RIW12765.1"/>
    <property type="molecule type" value="Genomic_DNA"/>
</dbReference>
<name>A0A418PMD1_9BACT</name>
<feature type="transmembrane region" description="Helical" evidence="1">
    <location>
        <begin position="9"/>
        <end position="26"/>
    </location>
</feature>
<evidence type="ECO:0008006" key="4">
    <source>
        <dbReference type="Google" id="ProtNLM"/>
    </source>
</evidence>
<keyword evidence="1" id="KW-0472">Membrane</keyword>
<feature type="transmembrane region" description="Helical" evidence="1">
    <location>
        <begin position="76"/>
        <end position="98"/>
    </location>
</feature>
<dbReference type="Proteomes" id="UP000283522">
    <property type="component" value="Unassembled WGS sequence"/>
</dbReference>
<dbReference type="RefSeq" id="WP_119479330.1">
    <property type="nucleotide sequence ID" value="NZ_QXML01000012.1"/>
</dbReference>
<evidence type="ECO:0000256" key="1">
    <source>
        <dbReference type="SAM" id="Phobius"/>
    </source>
</evidence>
<keyword evidence="3" id="KW-1185">Reference proteome</keyword>
<organism evidence="2 3">
    <name type="scientific">Algoriphagus lacus</name>
    <dbReference type="NCBI Taxonomy" id="2056311"/>
    <lineage>
        <taxon>Bacteria</taxon>
        <taxon>Pseudomonadati</taxon>
        <taxon>Bacteroidota</taxon>
        <taxon>Cytophagia</taxon>
        <taxon>Cytophagales</taxon>
        <taxon>Cyclobacteriaceae</taxon>
        <taxon>Algoriphagus</taxon>
    </lineage>
</organism>
<feature type="transmembrane region" description="Helical" evidence="1">
    <location>
        <begin position="118"/>
        <end position="143"/>
    </location>
</feature>
<evidence type="ECO:0000313" key="2">
    <source>
        <dbReference type="EMBL" id="RIW12765.1"/>
    </source>
</evidence>
<dbReference type="OrthoDB" id="821171at2"/>
<feature type="transmembrane region" description="Helical" evidence="1">
    <location>
        <begin position="211"/>
        <end position="228"/>
    </location>
</feature>
<comment type="caution">
    <text evidence="2">The sequence shown here is derived from an EMBL/GenBank/DDBJ whole genome shotgun (WGS) entry which is preliminary data.</text>
</comment>
<proteinExistence type="predicted"/>
<dbReference type="AlphaFoldDB" id="A0A418PMD1"/>